<evidence type="ECO:0000313" key="6">
    <source>
        <dbReference type="Proteomes" id="UP000321154"/>
    </source>
</evidence>
<reference evidence="4 6" key="1">
    <citation type="submission" date="2019-07" db="EMBL/GenBank/DDBJ databases">
        <title>Whole genome shotgun sequence of Frigoribacterium faeni NBRC 103066.</title>
        <authorList>
            <person name="Hosoyama A."/>
            <person name="Uohara A."/>
            <person name="Ohji S."/>
            <person name="Ichikawa N."/>
        </authorList>
    </citation>
    <scope>NUCLEOTIDE SEQUENCE [LARGE SCALE GENOMIC DNA]</scope>
    <source>
        <strain evidence="4 6">NBRC 103066</strain>
    </source>
</reference>
<dbReference type="Pfam" id="PF13462">
    <property type="entry name" value="Thioredoxin_4"/>
    <property type="match status" value="1"/>
</dbReference>
<evidence type="ECO:0000313" key="5">
    <source>
        <dbReference type="EMBL" id="MBA8814059.1"/>
    </source>
</evidence>
<feature type="compositionally biased region" description="Basic and acidic residues" evidence="1">
    <location>
        <begin position="1"/>
        <end position="11"/>
    </location>
</feature>
<feature type="region of interest" description="Disordered" evidence="1">
    <location>
        <begin position="1"/>
        <end position="42"/>
    </location>
</feature>
<dbReference type="Proteomes" id="UP000522688">
    <property type="component" value="Unassembled WGS sequence"/>
</dbReference>
<reference evidence="5 7" key="2">
    <citation type="submission" date="2020-07" db="EMBL/GenBank/DDBJ databases">
        <title>Sequencing the genomes of 1000 actinobacteria strains.</title>
        <authorList>
            <person name="Klenk H.-P."/>
        </authorList>
    </citation>
    <scope>NUCLEOTIDE SEQUENCE [LARGE SCALE GENOMIC DNA]</scope>
    <source>
        <strain evidence="5 7">DSM 10309</strain>
    </source>
</reference>
<keyword evidence="2" id="KW-0472">Membrane</keyword>
<dbReference type="Gene3D" id="3.40.30.10">
    <property type="entry name" value="Glutaredoxin"/>
    <property type="match status" value="1"/>
</dbReference>
<comment type="caution">
    <text evidence="5">The sequence shown here is derived from an EMBL/GenBank/DDBJ whole genome shotgun (WGS) entry which is preliminary data.</text>
</comment>
<protein>
    <submittedName>
        <fullName evidence="5">Protein-disulfide isomerase</fullName>
    </submittedName>
</protein>
<sequence>MIGENDARDPSEGPAQSSPENTGRRAAAREKARAAQARARRRERTATLLVRGGVAVAALAIVTTLALVLVTSASAPIGPGPANAASDGVRVGPGFVVERSPAREADAEPVTSATPDASDVADIAIYIDYHCPSCRQFELENADYLSGLVESGAATVQIHPLAITDSTSQGTRYATRAAAAAACVADLEPDRFWSVNRALFEAQPEGGSRGLDDDELTSVVTSAAELDDPAAVTACIADQRFAGWVAAATKRALSGPLPYDSVESITGTPTVLVNGSLYDASTQSFPEFVVSKLGSAYAAETAGGAE</sequence>
<evidence type="ECO:0000313" key="4">
    <source>
        <dbReference type="EMBL" id="GEK82651.1"/>
    </source>
</evidence>
<dbReference type="RefSeq" id="WP_146853707.1">
    <property type="nucleotide sequence ID" value="NZ_BAAAHR010000006.1"/>
</dbReference>
<evidence type="ECO:0000256" key="2">
    <source>
        <dbReference type="SAM" id="Phobius"/>
    </source>
</evidence>
<organism evidence="5 7">
    <name type="scientific">Frigoribacterium faeni</name>
    <dbReference type="NCBI Taxonomy" id="145483"/>
    <lineage>
        <taxon>Bacteria</taxon>
        <taxon>Bacillati</taxon>
        <taxon>Actinomycetota</taxon>
        <taxon>Actinomycetes</taxon>
        <taxon>Micrococcales</taxon>
        <taxon>Microbacteriaceae</taxon>
        <taxon>Frigoribacterium</taxon>
    </lineage>
</organism>
<dbReference type="AlphaFoldDB" id="A0A7W3JJK6"/>
<accession>A0A7W3JJK6</accession>
<gene>
    <name evidence="5" type="ORF">FB463_002325</name>
    <name evidence="4" type="ORF">FFA01_09600</name>
</gene>
<keyword evidence="6" id="KW-1185">Reference proteome</keyword>
<evidence type="ECO:0000256" key="1">
    <source>
        <dbReference type="SAM" id="MobiDB-lite"/>
    </source>
</evidence>
<keyword evidence="5" id="KW-0413">Isomerase</keyword>
<feature type="transmembrane region" description="Helical" evidence="2">
    <location>
        <begin position="48"/>
        <end position="70"/>
    </location>
</feature>
<dbReference type="InterPro" id="IPR012336">
    <property type="entry name" value="Thioredoxin-like_fold"/>
</dbReference>
<feature type="domain" description="Thioredoxin-like fold" evidence="3">
    <location>
        <begin position="122"/>
        <end position="281"/>
    </location>
</feature>
<dbReference type="EMBL" id="JACGWW010000003">
    <property type="protein sequence ID" value="MBA8814059.1"/>
    <property type="molecule type" value="Genomic_DNA"/>
</dbReference>
<evidence type="ECO:0000259" key="3">
    <source>
        <dbReference type="Pfam" id="PF13462"/>
    </source>
</evidence>
<dbReference type="InterPro" id="IPR036249">
    <property type="entry name" value="Thioredoxin-like_sf"/>
</dbReference>
<keyword evidence="2" id="KW-1133">Transmembrane helix</keyword>
<evidence type="ECO:0000313" key="7">
    <source>
        <dbReference type="Proteomes" id="UP000522688"/>
    </source>
</evidence>
<name>A0A7W3JJK6_9MICO</name>
<dbReference type="Proteomes" id="UP000321154">
    <property type="component" value="Unassembled WGS sequence"/>
</dbReference>
<dbReference type="EMBL" id="BJUV01000007">
    <property type="protein sequence ID" value="GEK82651.1"/>
    <property type="molecule type" value="Genomic_DNA"/>
</dbReference>
<dbReference type="GO" id="GO:0016853">
    <property type="term" value="F:isomerase activity"/>
    <property type="evidence" value="ECO:0007669"/>
    <property type="project" value="UniProtKB-KW"/>
</dbReference>
<proteinExistence type="predicted"/>
<keyword evidence="2" id="KW-0812">Transmembrane</keyword>
<dbReference type="SUPFAM" id="SSF52833">
    <property type="entry name" value="Thioredoxin-like"/>
    <property type="match status" value="1"/>
</dbReference>
<dbReference type="OrthoDB" id="117402at2"/>